<evidence type="ECO:0000259" key="12">
    <source>
        <dbReference type="Pfam" id="PF03358"/>
    </source>
</evidence>
<keyword evidence="14" id="KW-1185">Reference proteome</keyword>
<dbReference type="GO" id="GO:0016887">
    <property type="term" value="F:ATP hydrolysis activity"/>
    <property type="evidence" value="ECO:0007669"/>
    <property type="project" value="InterPro"/>
</dbReference>
<dbReference type="EC" id="1.6.5.2" evidence="2"/>
<feature type="transmembrane region" description="Helical" evidence="9">
    <location>
        <begin position="250"/>
        <end position="271"/>
    </location>
</feature>
<dbReference type="EMBL" id="CM007385">
    <property type="protein sequence ID" value="ONK67494.1"/>
    <property type="molecule type" value="Genomic_DNA"/>
</dbReference>
<dbReference type="InterPro" id="IPR003439">
    <property type="entry name" value="ABC_transporter-like_ATP-bd"/>
</dbReference>
<dbReference type="Pfam" id="PF03358">
    <property type="entry name" value="FMN_red"/>
    <property type="match status" value="1"/>
</dbReference>
<dbReference type="SUPFAM" id="SSF52540">
    <property type="entry name" value="P-loop containing nucleoside triphosphate hydrolases"/>
    <property type="match status" value="1"/>
</dbReference>
<organism evidence="13 14">
    <name type="scientific">Asparagus officinalis</name>
    <name type="common">Garden asparagus</name>
    <dbReference type="NCBI Taxonomy" id="4686"/>
    <lineage>
        <taxon>Eukaryota</taxon>
        <taxon>Viridiplantae</taxon>
        <taxon>Streptophyta</taxon>
        <taxon>Embryophyta</taxon>
        <taxon>Tracheophyta</taxon>
        <taxon>Spermatophyta</taxon>
        <taxon>Magnoliopsida</taxon>
        <taxon>Liliopsida</taxon>
        <taxon>Asparagales</taxon>
        <taxon>Asparagaceae</taxon>
        <taxon>Asparagoideae</taxon>
        <taxon>Asparagus</taxon>
    </lineage>
</organism>
<accession>A0A5P1ENY2</accession>
<keyword evidence="5 9" id="KW-1133">Transmembrane helix</keyword>
<dbReference type="Gene3D" id="3.40.50.300">
    <property type="entry name" value="P-loop containing nucleotide triphosphate hydrolases"/>
    <property type="match status" value="1"/>
</dbReference>
<keyword evidence="6 9" id="KW-0472">Membrane</keyword>
<dbReference type="GO" id="GO:0016020">
    <property type="term" value="C:membrane"/>
    <property type="evidence" value="ECO:0007669"/>
    <property type="project" value="UniProtKB-SubCell"/>
</dbReference>
<proteinExistence type="predicted"/>
<dbReference type="InterPro" id="IPR005025">
    <property type="entry name" value="FMN_Rdtase-like_dom"/>
</dbReference>
<dbReference type="GO" id="GO:0005524">
    <property type="term" value="F:ATP binding"/>
    <property type="evidence" value="ECO:0007669"/>
    <property type="project" value="InterPro"/>
</dbReference>
<keyword evidence="3" id="KW-0813">Transport</keyword>
<dbReference type="Proteomes" id="UP000243459">
    <property type="component" value="Chromosome 5"/>
</dbReference>
<reference evidence="14" key="1">
    <citation type="journal article" date="2017" name="Nat. Commun.">
        <title>The asparagus genome sheds light on the origin and evolution of a young Y chromosome.</title>
        <authorList>
            <person name="Harkess A."/>
            <person name="Zhou J."/>
            <person name="Xu C."/>
            <person name="Bowers J.E."/>
            <person name="Van der Hulst R."/>
            <person name="Ayyampalayam S."/>
            <person name="Mercati F."/>
            <person name="Riccardi P."/>
            <person name="McKain M.R."/>
            <person name="Kakrana A."/>
            <person name="Tang H."/>
            <person name="Ray J."/>
            <person name="Groenendijk J."/>
            <person name="Arikit S."/>
            <person name="Mathioni S.M."/>
            <person name="Nakano M."/>
            <person name="Shan H."/>
            <person name="Telgmann-Rauber A."/>
            <person name="Kanno A."/>
            <person name="Yue Z."/>
            <person name="Chen H."/>
            <person name="Li W."/>
            <person name="Chen Y."/>
            <person name="Xu X."/>
            <person name="Zhang Y."/>
            <person name="Luo S."/>
            <person name="Chen H."/>
            <person name="Gao J."/>
            <person name="Mao Z."/>
            <person name="Pires J.C."/>
            <person name="Luo M."/>
            <person name="Kudrna D."/>
            <person name="Wing R.A."/>
            <person name="Meyers B.C."/>
            <person name="Yi K."/>
            <person name="Kong H."/>
            <person name="Lavrijsen P."/>
            <person name="Sunseri F."/>
            <person name="Falavigna A."/>
            <person name="Ye Y."/>
            <person name="Leebens-Mack J.H."/>
            <person name="Chen G."/>
        </authorList>
    </citation>
    <scope>NUCLEOTIDE SEQUENCE [LARGE SCALE GENOMIC DNA]</scope>
    <source>
        <strain evidence="14">cv. DH0086</strain>
    </source>
</reference>
<dbReference type="Gene3D" id="3.40.50.360">
    <property type="match status" value="1"/>
</dbReference>
<evidence type="ECO:0000313" key="13">
    <source>
        <dbReference type="EMBL" id="ONK67494.1"/>
    </source>
</evidence>
<dbReference type="InterPro" id="IPR013525">
    <property type="entry name" value="ABC2_TM"/>
</dbReference>
<dbReference type="AlphaFoldDB" id="A0A5P1ENY2"/>
<feature type="domain" description="ABC transporter" evidence="10">
    <location>
        <begin position="14"/>
        <end position="73"/>
    </location>
</feature>
<evidence type="ECO:0000259" key="11">
    <source>
        <dbReference type="Pfam" id="PF01061"/>
    </source>
</evidence>
<protein>
    <recommendedName>
        <fullName evidence="2">NAD(P)H dehydrogenase (quinone)</fullName>
        <ecNumber evidence="2">1.6.5.2</ecNumber>
    </recommendedName>
</protein>
<dbReference type="PANTHER" id="PTHR48041:SF51">
    <property type="entry name" value="ABC TRANSPORTER G FAMILY MEMBER 23"/>
    <property type="match status" value="1"/>
</dbReference>
<evidence type="ECO:0000256" key="7">
    <source>
        <dbReference type="ARBA" id="ARBA00047678"/>
    </source>
</evidence>
<dbReference type="GO" id="GO:0140359">
    <property type="term" value="F:ABC-type transporter activity"/>
    <property type="evidence" value="ECO:0007669"/>
    <property type="project" value="InterPro"/>
</dbReference>
<feature type="domain" description="NADPH-dependent FMN reductase-like" evidence="12">
    <location>
        <begin position="483"/>
        <end position="596"/>
    </location>
</feature>
<evidence type="ECO:0000256" key="9">
    <source>
        <dbReference type="SAM" id="Phobius"/>
    </source>
</evidence>
<evidence type="ECO:0000256" key="2">
    <source>
        <dbReference type="ARBA" id="ARBA00012648"/>
    </source>
</evidence>
<dbReference type="Pfam" id="PF01061">
    <property type="entry name" value="ABC2_membrane"/>
    <property type="match status" value="1"/>
</dbReference>
<evidence type="ECO:0000313" key="14">
    <source>
        <dbReference type="Proteomes" id="UP000243459"/>
    </source>
</evidence>
<dbReference type="SUPFAM" id="SSF52218">
    <property type="entry name" value="Flavoproteins"/>
    <property type="match status" value="1"/>
</dbReference>
<evidence type="ECO:0000259" key="10">
    <source>
        <dbReference type="Pfam" id="PF00005"/>
    </source>
</evidence>
<feature type="transmembrane region" description="Helical" evidence="9">
    <location>
        <begin position="355"/>
        <end position="377"/>
    </location>
</feature>
<dbReference type="Pfam" id="PF00005">
    <property type="entry name" value="ABC_tran"/>
    <property type="match status" value="1"/>
</dbReference>
<dbReference type="GO" id="GO:0003955">
    <property type="term" value="F:NAD(P)H dehydrogenase (quinone) activity"/>
    <property type="evidence" value="ECO:0007669"/>
    <property type="project" value="UniProtKB-EC"/>
</dbReference>
<dbReference type="InterPro" id="IPR029039">
    <property type="entry name" value="Flavoprotein-like_sf"/>
</dbReference>
<feature type="transmembrane region" description="Helical" evidence="9">
    <location>
        <begin position="292"/>
        <end position="318"/>
    </location>
</feature>
<evidence type="ECO:0000256" key="6">
    <source>
        <dbReference type="ARBA" id="ARBA00023136"/>
    </source>
</evidence>
<gene>
    <name evidence="13" type="ORF">A4U43_C05F630</name>
</gene>
<comment type="catalytic activity">
    <reaction evidence="8">
        <text>a quinone + NADPH + H(+) = a quinol + NADP(+)</text>
        <dbReference type="Rhea" id="RHEA:46164"/>
        <dbReference type="ChEBI" id="CHEBI:15378"/>
        <dbReference type="ChEBI" id="CHEBI:24646"/>
        <dbReference type="ChEBI" id="CHEBI:57783"/>
        <dbReference type="ChEBI" id="CHEBI:58349"/>
        <dbReference type="ChEBI" id="CHEBI:132124"/>
        <dbReference type="EC" id="1.6.5.2"/>
    </reaction>
</comment>
<name>A0A5P1ENY2_ASPOF</name>
<keyword evidence="4 9" id="KW-0812">Transmembrane</keyword>
<evidence type="ECO:0000256" key="1">
    <source>
        <dbReference type="ARBA" id="ARBA00004141"/>
    </source>
</evidence>
<dbReference type="OMA" id="SEDYCHY"/>
<dbReference type="InterPro" id="IPR050352">
    <property type="entry name" value="ABCG_transporters"/>
</dbReference>
<evidence type="ECO:0000256" key="4">
    <source>
        <dbReference type="ARBA" id="ARBA00022692"/>
    </source>
</evidence>
<dbReference type="PANTHER" id="PTHR48041">
    <property type="entry name" value="ABC TRANSPORTER G FAMILY MEMBER 28"/>
    <property type="match status" value="1"/>
</dbReference>
<comment type="subcellular location">
    <subcellularLocation>
        <location evidence="1">Membrane</location>
        <topology evidence="1">Multi-pass membrane protein</topology>
    </subcellularLocation>
</comment>
<feature type="transmembrane region" description="Helical" evidence="9">
    <location>
        <begin position="324"/>
        <end position="348"/>
    </location>
</feature>
<evidence type="ECO:0000256" key="8">
    <source>
        <dbReference type="ARBA" id="ARBA00048983"/>
    </source>
</evidence>
<sequence length="653" mass="74207">MFSAKFRLKRLSSKEREERINALMLELGLDHISNSYVGDEERRGVSGGERKRLSIAVDVIHDPPILLLDEPTSGLDSSSALQVIELLNSMARMRNQILILTIHQPSYRIIRHISTFLLLSRGKVAHFGTLDSLKESITELGFKISVQINPLEFAMEIAKQLESHNAVKPDVIAYKAPTSEISDFNDEAEYAYCSRVDEVISLSCRFFKIMYRTKELFLARTMQAIVGGLGLGSVFLNVKFNQDGIAERLGLFAFSLSFLLSSTVEALPIFLQERRVLMRESSRRMYRLSSYMLANTLVFAPFLLVVALLFSVPVYWLVGLNPSFTVFMFFVLIVWMIIMMASSLVLFLSAISPDFILGNSLICMFLAVFFLFSGYFIPKESIPKYWIFMYYVSLYRYPLDAMLINEYWNYKDRCFSWGDDGNGGPICELRGADVLKNRGLEKDTRTSSKRLPSCITPCYIARFKLSTLLALTCQYLLPSHEGKTKIEYVDISPLPFLNTDLEVDGGFPEPVEGFRKKILDADSVLFASPEYNYSLTGPLKNAIDWASRAPNVWADKPAAIVSAGGNFGGGRSQYHLRQVGVYLDLHFINKPELFVRAFEPPQKFDSDGNLIDPETKERLKQVLLSLQAFTHRLQNARFAWQEIVEQPWISVKI</sequence>
<feature type="domain" description="ABC-2 type transporter transmembrane" evidence="11">
    <location>
        <begin position="199"/>
        <end position="407"/>
    </location>
</feature>
<evidence type="ECO:0000256" key="5">
    <source>
        <dbReference type="ARBA" id="ARBA00022989"/>
    </source>
</evidence>
<comment type="catalytic activity">
    <reaction evidence="7">
        <text>a quinone + NADH + H(+) = a quinol + NAD(+)</text>
        <dbReference type="Rhea" id="RHEA:46160"/>
        <dbReference type="ChEBI" id="CHEBI:15378"/>
        <dbReference type="ChEBI" id="CHEBI:24646"/>
        <dbReference type="ChEBI" id="CHEBI:57540"/>
        <dbReference type="ChEBI" id="CHEBI:57945"/>
        <dbReference type="ChEBI" id="CHEBI:132124"/>
        <dbReference type="EC" id="1.6.5.2"/>
    </reaction>
</comment>
<dbReference type="InterPro" id="IPR027417">
    <property type="entry name" value="P-loop_NTPase"/>
</dbReference>
<dbReference type="Gramene" id="ONK67494">
    <property type="protein sequence ID" value="ONK67494"/>
    <property type="gene ID" value="A4U43_C05F630"/>
</dbReference>
<evidence type="ECO:0000256" key="3">
    <source>
        <dbReference type="ARBA" id="ARBA00022448"/>
    </source>
</evidence>
<feature type="transmembrane region" description="Helical" evidence="9">
    <location>
        <begin position="217"/>
        <end position="238"/>
    </location>
</feature>